<dbReference type="EMBL" id="VSWC01000027">
    <property type="protein sequence ID" value="KAA1110157.1"/>
    <property type="molecule type" value="Genomic_DNA"/>
</dbReference>
<evidence type="ECO:0000313" key="2">
    <source>
        <dbReference type="EMBL" id="KAA1110157.1"/>
    </source>
</evidence>
<dbReference type="AlphaFoldDB" id="A0A5B0QAF4"/>
<accession>A0A5B0QAF4</accession>
<comment type="caution">
    <text evidence="2">The sequence shown here is derived from an EMBL/GenBank/DDBJ whole genome shotgun (WGS) entry which is preliminary data.</text>
</comment>
<evidence type="ECO:0000256" key="1">
    <source>
        <dbReference type="SAM" id="MobiDB-lite"/>
    </source>
</evidence>
<proteinExistence type="predicted"/>
<reference evidence="2 3" key="1">
    <citation type="submission" date="2019-05" db="EMBL/GenBank/DDBJ databases">
        <title>Emergence of the Ug99 lineage of the wheat stem rust pathogen through somatic hybridization.</title>
        <authorList>
            <person name="Li F."/>
            <person name="Upadhyaya N.M."/>
            <person name="Sperschneider J."/>
            <person name="Matny O."/>
            <person name="Nguyen-Phuc H."/>
            <person name="Mago R."/>
            <person name="Raley C."/>
            <person name="Miller M.E."/>
            <person name="Silverstein K.A.T."/>
            <person name="Henningsen E."/>
            <person name="Hirsch C.D."/>
            <person name="Visser B."/>
            <person name="Pretorius Z.A."/>
            <person name="Steffenson B.J."/>
            <person name="Schwessinger B."/>
            <person name="Dodds P.N."/>
            <person name="Figueroa M."/>
        </authorList>
    </citation>
    <scope>NUCLEOTIDE SEQUENCE [LARGE SCALE GENOMIC DNA]</scope>
    <source>
        <strain evidence="2">21-0</strain>
    </source>
</reference>
<protein>
    <submittedName>
        <fullName evidence="2">Uncharacterized protein</fullName>
    </submittedName>
</protein>
<sequence length="84" mass="9091">MATWAGWTTTCLLSPSDRTGGVGGDTSSESGNDISPLEHKKLSLLVVQASQIASHDGRFQRESPALSHQLQRFRILTENLGLNL</sequence>
<keyword evidence="3" id="KW-1185">Reference proteome</keyword>
<feature type="region of interest" description="Disordered" evidence="1">
    <location>
        <begin position="14"/>
        <end position="35"/>
    </location>
</feature>
<name>A0A5B0QAF4_PUCGR</name>
<dbReference type="Proteomes" id="UP000324748">
    <property type="component" value="Unassembled WGS sequence"/>
</dbReference>
<organism evidence="2 3">
    <name type="scientific">Puccinia graminis f. sp. tritici</name>
    <dbReference type="NCBI Taxonomy" id="56615"/>
    <lineage>
        <taxon>Eukaryota</taxon>
        <taxon>Fungi</taxon>
        <taxon>Dikarya</taxon>
        <taxon>Basidiomycota</taxon>
        <taxon>Pucciniomycotina</taxon>
        <taxon>Pucciniomycetes</taxon>
        <taxon>Pucciniales</taxon>
        <taxon>Pucciniaceae</taxon>
        <taxon>Puccinia</taxon>
    </lineage>
</organism>
<evidence type="ECO:0000313" key="3">
    <source>
        <dbReference type="Proteomes" id="UP000324748"/>
    </source>
</evidence>
<gene>
    <name evidence="2" type="ORF">PGT21_012780</name>
</gene>